<gene>
    <name evidence="1" type="ORF">BOX15_Mlig018474g1</name>
</gene>
<evidence type="ECO:0000313" key="2">
    <source>
        <dbReference type="Proteomes" id="UP000215902"/>
    </source>
</evidence>
<dbReference type="Proteomes" id="UP000215902">
    <property type="component" value="Unassembled WGS sequence"/>
</dbReference>
<comment type="caution">
    <text evidence="1">The sequence shown here is derived from an EMBL/GenBank/DDBJ whole genome shotgun (WGS) entry which is preliminary data.</text>
</comment>
<reference evidence="1 2" key="1">
    <citation type="submission" date="2017-06" db="EMBL/GenBank/DDBJ databases">
        <title>A platform for efficient transgenesis in Macrostomum lignano, a flatworm model organism for stem cell research.</title>
        <authorList>
            <person name="Berezikov E."/>
        </authorList>
    </citation>
    <scope>NUCLEOTIDE SEQUENCE [LARGE SCALE GENOMIC DNA]</scope>
    <source>
        <strain evidence="1">DV1</strain>
        <tissue evidence="1">Whole organism</tissue>
    </source>
</reference>
<protein>
    <submittedName>
        <fullName evidence="1">Uncharacterized protein</fullName>
    </submittedName>
</protein>
<proteinExistence type="predicted"/>
<sequence length="56" mass="5325">SGGRSQDCLLPAASAAVTAGSSGGRSQDCLLPAASAAVTAGSSGGRSLLRVLSSKY</sequence>
<evidence type="ECO:0000313" key="1">
    <source>
        <dbReference type="EMBL" id="PAA84236.1"/>
    </source>
</evidence>
<accession>A0A267GE19</accession>
<name>A0A267GE19_9PLAT</name>
<dbReference type="AlphaFoldDB" id="A0A267GE19"/>
<organism evidence="1 2">
    <name type="scientific">Macrostomum lignano</name>
    <dbReference type="NCBI Taxonomy" id="282301"/>
    <lineage>
        <taxon>Eukaryota</taxon>
        <taxon>Metazoa</taxon>
        <taxon>Spiralia</taxon>
        <taxon>Lophotrochozoa</taxon>
        <taxon>Platyhelminthes</taxon>
        <taxon>Rhabditophora</taxon>
        <taxon>Macrostomorpha</taxon>
        <taxon>Macrostomida</taxon>
        <taxon>Macrostomidae</taxon>
        <taxon>Macrostomum</taxon>
    </lineage>
</organism>
<feature type="non-terminal residue" evidence="1">
    <location>
        <position position="1"/>
    </location>
</feature>
<dbReference type="EMBL" id="NIVC01000385">
    <property type="protein sequence ID" value="PAA84236.1"/>
    <property type="molecule type" value="Genomic_DNA"/>
</dbReference>
<keyword evidence="2" id="KW-1185">Reference proteome</keyword>